<reference evidence="2 3" key="1">
    <citation type="submission" date="2019-03" db="EMBL/GenBank/DDBJ databases">
        <title>First draft genome of Liparis tanakae, snailfish: a comprehensive survey of snailfish specific genes.</title>
        <authorList>
            <person name="Kim W."/>
            <person name="Song I."/>
            <person name="Jeong J.-H."/>
            <person name="Kim D."/>
            <person name="Kim S."/>
            <person name="Ryu S."/>
            <person name="Song J.Y."/>
            <person name="Lee S.K."/>
        </authorList>
    </citation>
    <scope>NUCLEOTIDE SEQUENCE [LARGE SCALE GENOMIC DNA]</scope>
    <source>
        <tissue evidence="2">Muscle</tissue>
    </source>
</reference>
<evidence type="ECO:0000256" key="1">
    <source>
        <dbReference type="SAM" id="MobiDB-lite"/>
    </source>
</evidence>
<dbReference type="EMBL" id="SRLO01000156">
    <property type="protein sequence ID" value="TNN70998.1"/>
    <property type="molecule type" value="Genomic_DNA"/>
</dbReference>
<comment type="caution">
    <text evidence="2">The sequence shown here is derived from an EMBL/GenBank/DDBJ whole genome shotgun (WGS) entry which is preliminary data.</text>
</comment>
<protein>
    <submittedName>
        <fullName evidence="2">Uncharacterized protein</fullName>
    </submittedName>
</protein>
<organism evidence="2 3">
    <name type="scientific">Liparis tanakae</name>
    <name type="common">Tanaka's snailfish</name>
    <dbReference type="NCBI Taxonomy" id="230148"/>
    <lineage>
        <taxon>Eukaryota</taxon>
        <taxon>Metazoa</taxon>
        <taxon>Chordata</taxon>
        <taxon>Craniata</taxon>
        <taxon>Vertebrata</taxon>
        <taxon>Euteleostomi</taxon>
        <taxon>Actinopterygii</taxon>
        <taxon>Neopterygii</taxon>
        <taxon>Teleostei</taxon>
        <taxon>Neoteleostei</taxon>
        <taxon>Acanthomorphata</taxon>
        <taxon>Eupercaria</taxon>
        <taxon>Perciformes</taxon>
        <taxon>Cottioidei</taxon>
        <taxon>Cottales</taxon>
        <taxon>Liparidae</taxon>
        <taxon>Liparis</taxon>
    </lineage>
</organism>
<feature type="region of interest" description="Disordered" evidence="1">
    <location>
        <begin position="1"/>
        <end position="65"/>
    </location>
</feature>
<accession>A0A4Z2HZA1</accession>
<name>A0A4Z2HZA1_9TELE</name>
<proteinExistence type="predicted"/>
<sequence length="65" mass="7322">MASEHRAEDQLEGRSLTGRGTGKKRGRMRKRRTKGIDARACKQEAPRVKRDLEAENATCAPHFSN</sequence>
<gene>
    <name evidence="2" type="ORF">EYF80_018814</name>
</gene>
<keyword evidence="3" id="KW-1185">Reference proteome</keyword>
<feature type="compositionally biased region" description="Basic and acidic residues" evidence="1">
    <location>
        <begin position="34"/>
        <end position="53"/>
    </location>
</feature>
<dbReference type="Proteomes" id="UP000314294">
    <property type="component" value="Unassembled WGS sequence"/>
</dbReference>
<evidence type="ECO:0000313" key="3">
    <source>
        <dbReference type="Proteomes" id="UP000314294"/>
    </source>
</evidence>
<feature type="compositionally biased region" description="Basic and acidic residues" evidence="1">
    <location>
        <begin position="1"/>
        <end position="12"/>
    </location>
</feature>
<dbReference type="AlphaFoldDB" id="A0A4Z2HZA1"/>
<feature type="compositionally biased region" description="Basic residues" evidence="1">
    <location>
        <begin position="21"/>
        <end position="33"/>
    </location>
</feature>
<evidence type="ECO:0000313" key="2">
    <source>
        <dbReference type="EMBL" id="TNN70998.1"/>
    </source>
</evidence>